<evidence type="ECO:0000259" key="9">
    <source>
        <dbReference type="PROSITE" id="PS50893"/>
    </source>
</evidence>
<dbReference type="InterPro" id="IPR003593">
    <property type="entry name" value="AAA+_ATPase"/>
</dbReference>
<comment type="similarity">
    <text evidence="1">Belongs to the ABC transporter superfamily. ABCD family. Peroxisomal fatty acyl CoA transporter (TC 3.A.1.203) subfamily.</text>
</comment>
<dbReference type="CDD" id="cd03223">
    <property type="entry name" value="ABCD_peroxisomal_ALDP"/>
    <property type="match status" value="1"/>
</dbReference>
<dbReference type="InterPro" id="IPR011527">
    <property type="entry name" value="ABC1_TM_dom"/>
</dbReference>
<dbReference type="GO" id="GO:0016887">
    <property type="term" value="F:ATP hydrolysis activity"/>
    <property type="evidence" value="ECO:0007669"/>
    <property type="project" value="InterPro"/>
</dbReference>
<feature type="domain" description="ABC transmembrane type-1" evidence="10">
    <location>
        <begin position="100"/>
        <end position="384"/>
    </location>
</feature>
<dbReference type="EMBL" id="CAJNIZ010043157">
    <property type="protein sequence ID" value="CAE7651821.1"/>
    <property type="molecule type" value="Genomic_DNA"/>
</dbReference>
<dbReference type="PROSITE" id="PS50893">
    <property type="entry name" value="ABC_TRANSPORTER_2"/>
    <property type="match status" value="1"/>
</dbReference>
<evidence type="ECO:0000256" key="1">
    <source>
        <dbReference type="ARBA" id="ARBA00008575"/>
    </source>
</evidence>
<keyword evidence="3 8" id="KW-0812">Transmembrane</keyword>
<keyword evidence="5" id="KW-0067">ATP-binding</keyword>
<evidence type="ECO:0000313" key="12">
    <source>
        <dbReference type="Proteomes" id="UP000649617"/>
    </source>
</evidence>
<dbReference type="InterPro" id="IPR036640">
    <property type="entry name" value="ABC1_TM_sf"/>
</dbReference>
<accession>A0A812VP80</accession>
<dbReference type="InterPro" id="IPR003439">
    <property type="entry name" value="ABC_transporter-like_ATP-bd"/>
</dbReference>
<feature type="domain" description="ABC transporter" evidence="9">
    <location>
        <begin position="421"/>
        <end position="635"/>
    </location>
</feature>
<evidence type="ECO:0000313" key="11">
    <source>
        <dbReference type="EMBL" id="CAE7651821.1"/>
    </source>
</evidence>
<dbReference type="SUPFAM" id="SSF52540">
    <property type="entry name" value="P-loop containing nucleoside triphosphate hydrolases"/>
    <property type="match status" value="1"/>
</dbReference>
<keyword evidence="6 8" id="KW-1133">Transmembrane helix</keyword>
<keyword evidence="7 8" id="KW-0472">Membrane</keyword>
<evidence type="ECO:0000256" key="7">
    <source>
        <dbReference type="ARBA" id="ARBA00023136"/>
    </source>
</evidence>
<feature type="transmembrane region" description="Helical" evidence="8">
    <location>
        <begin position="96"/>
        <end position="119"/>
    </location>
</feature>
<dbReference type="Pfam" id="PF06472">
    <property type="entry name" value="ABC_membrane_2"/>
    <property type="match status" value="1"/>
</dbReference>
<keyword evidence="4" id="KW-0547">Nucleotide-binding</keyword>
<protein>
    <submittedName>
        <fullName evidence="11">ABCC2 protein</fullName>
    </submittedName>
</protein>
<dbReference type="PROSITE" id="PS50929">
    <property type="entry name" value="ABC_TM1F"/>
    <property type="match status" value="1"/>
</dbReference>
<evidence type="ECO:0000256" key="2">
    <source>
        <dbReference type="ARBA" id="ARBA00022448"/>
    </source>
</evidence>
<name>A0A812VP80_SYMPI</name>
<gene>
    <name evidence="11" type="primary">ABCC2</name>
    <name evidence="11" type="ORF">SPIL2461_LOCUS17418</name>
</gene>
<dbReference type="Gene3D" id="3.40.50.300">
    <property type="entry name" value="P-loop containing nucleotide triphosphate hydrolases"/>
    <property type="match status" value="1"/>
</dbReference>
<dbReference type="Pfam" id="PF00005">
    <property type="entry name" value="ABC_tran"/>
    <property type="match status" value="1"/>
</dbReference>
<evidence type="ECO:0000256" key="3">
    <source>
        <dbReference type="ARBA" id="ARBA00022692"/>
    </source>
</evidence>
<dbReference type="AlphaFoldDB" id="A0A812VP80"/>
<evidence type="ECO:0000256" key="4">
    <source>
        <dbReference type="ARBA" id="ARBA00022741"/>
    </source>
</evidence>
<dbReference type="InterPro" id="IPR027417">
    <property type="entry name" value="P-loop_NTPase"/>
</dbReference>
<dbReference type="PANTHER" id="PTHR11384:SF59">
    <property type="entry name" value="LYSOSOMAL COBALAMIN TRANSPORTER ABCD4"/>
    <property type="match status" value="1"/>
</dbReference>
<evidence type="ECO:0000259" key="10">
    <source>
        <dbReference type="PROSITE" id="PS50929"/>
    </source>
</evidence>
<dbReference type="OrthoDB" id="422637at2759"/>
<evidence type="ECO:0000256" key="5">
    <source>
        <dbReference type="ARBA" id="ARBA00022840"/>
    </source>
</evidence>
<reference evidence="11" key="1">
    <citation type="submission" date="2021-02" db="EMBL/GenBank/DDBJ databases">
        <authorList>
            <person name="Dougan E. K."/>
            <person name="Rhodes N."/>
            <person name="Thang M."/>
            <person name="Chan C."/>
        </authorList>
    </citation>
    <scope>NUCLEOTIDE SEQUENCE</scope>
</reference>
<dbReference type="SUPFAM" id="SSF90123">
    <property type="entry name" value="ABC transporter transmembrane region"/>
    <property type="match status" value="1"/>
</dbReference>
<dbReference type="PANTHER" id="PTHR11384">
    <property type="entry name" value="ATP-BINDING CASSETTE, SUB-FAMILY D MEMBER"/>
    <property type="match status" value="1"/>
</dbReference>
<feature type="transmembrane region" description="Helical" evidence="8">
    <location>
        <begin position="33"/>
        <end position="56"/>
    </location>
</feature>
<dbReference type="GO" id="GO:0005524">
    <property type="term" value="F:ATP binding"/>
    <property type="evidence" value="ECO:0007669"/>
    <property type="project" value="UniProtKB-KW"/>
</dbReference>
<dbReference type="InterPro" id="IPR050835">
    <property type="entry name" value="ABC_transporter_sub-D"/>
</dbReference>
<proteinExistence type="inferred from homology"/>
<dbReference type="Gene3D" id="1.20.1560.10">
    <property type="entry name" value="ABC transporter type 1, transmembrane domain"/>
    <property type="match status" value="1"/>
</dbReference>
<dbReference type="Proteomes" id="UP000649617">
    <property type="component" value="Unassembled WGS sequence"/>
</dbReference>
<keyword evidence="2" id="KW-0813">Transport</keyword>
<organism evidence="11 12">
    <name type="scientific">Symbiodinium pilosum</name>
    <name type="common">Dinoflagellate</name>
    <dbReference type="NCBI Taxonomy" id="2952"/>
    <lineage>
        <taxon>Eukaryota</taxon>
        <taxon>Sar</taxon>
        <taxon>Alveolata</taxon>
        <taxon>Dinophyceae</taxon>
        <taxon>Suessiales</taxon>
        <taxon>Symbiodiniaceae</taxon>
        <taxon>Symbiodinium</taxon>
    </lineage>
</organism>
<evidence type="ECO:0000256" key="6">
    <source>
        <dbReference type="ARBA" id="ARBA00022989"/>
    </source>
</evidence>
<keyword evidence="12" id="KW-1185">Reference proteome</keyword>
<evidence type="ECO:0000256" key="8">
    <source>
        <dbReference type="SAM" id="Phobius"/>
    </source>
</evidence>
<dbReference type="GO" id="GO:0140359">
    <property type="term" value="F:ABC-type transporter activity"/>
    <property type="evidence" value="ECO:0007669"/>
    <property type="project" value="InterPro"/>
</dbReference>
<comment type="caution">
    <text evidence="11">The sequence shown here is derived from an EMBL/GenBank/DDBJ whole genome shotgun (WGS) entry which is preliminary data.</text>
</comment>
<dbReference type="GO" id="GO:0016020">
    <property type="term" value="C:membrane"/>
    <property type="evidence" value="ECO:0007669"/>
    <property type="project" value="InterPro"/>
</dbReference>
<dbReference type="SMART" id="SM00382">
    <property type="entry name" value="AAA"/>
    <property type="match status" value="1"/>
</dbReference>
<feature type="transmembrane region" description="Helical" evidence="8">
    <location>
        <begin position="139"/>
        <end position="167"/>
    </location>
</feature>
<sequence length="636" mass="69272">MGSASSSRAGSPKAAGHGLRQQMLALPLANQSVAIPTGLFAIAALLAMGLPLLVAASRRRKAAPFSHRSSDAGGLSAAFRIAARLSFGRTRTRSSLFLLFLLFLALALANTAAVAQSFAQRDYMTALSQKNGDLFFKKLGLAMVLLAATMPMRSVAEFAAGGLTIVWRDALTDGLLRDYFHPKVVYWLRHASDVPDPDMRIAVEAGHFADMLVLMIRDVFENVLKLSGFLGVVYSISPLLCLVMAGYAAVGAIATVKFFGAPLVRLDRTIKSQEASFRKSIARCLDRAEPLCLCCGEPSESREARGRYSSLQQQQWARAFWRTSLGTFRECFSWAAYLLPVAIVAPLWLQDKVPFGTVPQAIMAFQVSLGALTVVVRKFRSVSALIAEGSRLEGLVQALSAALTRAQQPLPAPEESQSEAVAVDDLSLNLPDGSFLYRQLSFELRPGERLVVFGPSGAGKTTLIRALAGLWAGGSGSLRHVSPVVFLPQDPYMPEGSLRRVLSFPSEVFSDEDILAAAHRSCLDDVIARYEDLDACADWEAVLSRGERQRCAFCRLLLLRPKLAVLDEATSALDEPTEEALYQELQVDAPSTAAMSVVSITHRPSLQRFHTHILRLRVNETGETTWKFEVNDEGLP</sequence>